<dbReference type="Pfam" id="PF08281">
    <property type="entry name" value="Sigma70_r4_2"/>
    <property type="match status" value="1"/>
</dbReference>
<evidence type="ECO:0000256" key="3">
    <source>
        <dbReference type="ARBA" id="ARBA00023082"/>
    </source>
</evidence>
<keyword evidence="2" id="KW-0805">Transcription regulation</keyword>
<sequence>MSIYSSLSDQDLIVLLKKDNETAFQELYERYKGILHVHAYKKLGDFEDAKDVVQELFTALWDKRLALPETSNFAGYLYSGIRNRIFNIFAHNDVKSQYATSYQQYNSELTCTTDESVRAVELAAQIEREISALPEKMREVFLLSRQGNLSHKEIAERLSISEQTSRNHIKKALKVLRNRLDTLVYLFFY</sequence>
<dbReference type="SUPFAM" id="SSF88659">
    <property type="entry name" value="Sigma3 and sigma4 domains of RNA polymerase sigma factors"/>
    <property type="match status" value="1"/>
</dbReference>
<evidence type="ECO:0000259" key="6">
    <source>
        <dbReference type="Pfam" id="PF08281"/>
    </source>
</evidence>
<dbReference type="InterPro" id="IPR007627">
    <property type="entry name" value="RNA_pol_sigma70_r2"/>
</dbReference>
<organism evidence="7 8">
    <name type="scientific">Chitinophaga defluvii</name>
    <dbReference type="NCBI Taxonomy" id="3163343"/>
    <lineage>
        <taxon>Bacteria</taxon>
        <taxon>Pseudomonadati</taxon>
        <taxon>Bacteroidota</taxon>
        <taxon>Chitinophagia</taxon>
        <taxon>Chitinophagales</taxon>
        <taxon>Chitinophagaceae</taxon>
        <taxon>Chitinophaga</taxon>
    </lineage>
</organism>
<name>A0ABV2TCV6_9BACT</name>
<evidence type="ECO:0000256" key="1">
    <source>
        <dbReference type="ARBA" id="ARBA00010641"/>
    </source>
</evidence>
<keyword evidence="3" id="KW-0731">Sigma factor</keyword>
<feature type="domain" description="RNA polymerase sigma factor 70 region 4 type 2" evidence="6">
    <location>
        <begin position="125"/>
        <end position="174"/>
    </location>
</feature>
<dbReference type="InterPro" id="IPR013249">
    <property type="entry name" value="RNA_pol_sigma70_r4_t2"/>
</dbReference>
<proteinExistence type="inferred from homology"/>
<dbReference type="SUPFAM" id="SSF88946">
    <property type="entry name" value="Sigma2 domain of RNA polymerase sigma factors"/>
    <property type="match status" value="1"/>
</dbReference>
<dbReference type="Pfam" id="PF04542">
    <property type="entry name" value="Sigma70_r2"/>
    <property type="match status" value="1"/>
</dbReference>
<comment type="caution">
    <text evidence="7">The sequence shown here is derived from an EMBL/GenBank/DDBJ whole genome shotgun (WGS) entry which is preliminary data.</text>
</comment>
<dbReference type="InterPro" id="IPR013324">
    <property type="entry name" value="RNA_pol_sigma_r3/r4-like"/>
</dbReference>
<keyword evidence="4" id="KW-0804">Transcription</keyword>
<dbReference type="InterPro" id="IPR036388">
    <property type="entry name" value="WH-like_DNA-bd_sf"/>
</dbReference>
<dbReference type="Gene3D" id="1.10.1740.10">
    <property type="match status" value="1"/>
</dbReference>
<dbReference type="RefSeq" id="WP_354662675.1">
    <property type="nucleotide sequence ID" value="NZ_JBEXAC010000002.1"/>
</dbReference>
<evidence type="ECO:0000256" key="4">
    <source>
        <dbReference type="ARBA" id="ARBA00023163"/>
    </source>
</evidence>
<dbReference type="NCBIfam" id="TIGR02985">
    <property type="entry name" value="Sig70_bacteroi1"/>
    <property type="match status" value="1"/>
</dbReference>
<dbReference type="Gene3D" id="1.10.10.10">
    <property type="entry name" value="Winged helix-like DNA-binding domain superfamily/Winged helix DNA-binding domain"/>
    <property type="match status" value="1"/>
</dbReference>
<dbReference type="PANTHER" id="PTHR43133">
    <property type="entry name" value="RNA POLYMERASE ECF-TYPE SIGMA FACTO"/>
    <property type="match status" value="1"/>
</dbReference>
<feature type="domain" description="RNA polymerase sigma-70 region 2" evidence="5">
    <location>
        <begin position="27"/>
        <end position="87"/>
    </location>
</feature>
<dbReference type="InterPro" id="IPR013325">
    <property type="entry name" value="RNA_pol_sigma_r2"/>
</dbReference>
<evidence type="ECO:0000259" key="5">
    <source>
        <dbReference type="Pfam" id="PF04542"/>
    </source>
</evidence>
<dbReference type="InterPro" id="IPR039425">
    <property type="entry name" value="RNA_pol_sigma-70-like"/>
</dbReference>
<protein>
    <submittedName>
        <fullName evidence="7">RNA polymerase sigma-70 factor</fullName>
    </submittedName>
</protein>
<dbReference type="Proteomes" id="UP001549749">
    <property type="component" value="Unassembled WGS sequence"/>
</dbReference>
<dbReference type="EMBL" id="JBEXAC010000002">
    <property type="protein sequence ID" value="MET7000115.1"/>
    <property type="molecule type" value="Genomic_DNA"/>
</dbReference>
<dbReference type="PANTHER" id="PTHR43133:SF46">
    <property type="entry name" value="RNA POLYMERASE SIGMA-70 FACTOR ECF SUBFAMILY"/>
    <property type="match status" value="1"/>
</dbReference>
<comment type="similarity">
    <text evidence="1">Belongs to the sigma-70 factor family. ECF subfamily.</text>
</comment>
<keyword evidence="8" id="KW-1185">Reference proteome</keyword>
<dbReference type="NCBIfam" id="TIGR02937">
    <property type="entry name" value="sigma70-ECF"/>
    <property type="match status" value="1"/>
</dbReference>
<evidence type="ECO:0000256" key="2">
    <source>
        <dbReference type="ARBA" id="ARBA00023015"/>
    </source>
</evidence>
<accession>A0ABV2TCV6</accession>
<dbReference type="InterPro" id="IPR014284">
    <property type="entry name" value="RNA_pol_sigma-70_dom"/>
</dbReference>
<dbReference type="InterPro" id="IPR014327">
    <property type="entry name" value="RNA_pol_sigma70_bacteroid"/>
</dbReference>
<dbReference type="CDD" id="cd06171">
    <property type="entry name" value="Sigma70_r4"/>
    <property type="match status" value="1"/>
</dbReference>
<evidence type="ECO:0000313" key="8">
    <source>
        <dbReference type="Proteomes" id="UP001549749"/>
    </source>
</evidence>
<reference evidence="7 8" key="1">
    <citation type="submission" date="2024-06" db="EMBL/GenBank/DDBJ databases">
        <title>Chitinophaga defluvii sp. nov., isolated from municipal sewage.</title>
        <authorList>
            <person name="Zhang L."/>
        </authorList>
    </citation>
    <scope>NUCLEOTIDE SEQUENCE [LARGE SCALE GENOMIC DNA]</scope>
    <source>
        <strain evidence="7 8">H8</strain>
    </source>
</reference>
<evidence type="ECO:0000313" key="7">
    <source>
        <dbReference type="EMBL" id="MET7000115.1"/>
    </source>
</evidence>
<gene>
    <name evidence="7" type="ORF">ABR189_22180</name>
</gene>